<dbReference type="Pfam" id="PF03781">
    <property type="entry name" value="FGE-sulfatase"/>
    <property type="match status" value="1"/>
</dbReference>
<name>A0ABU5TRF9_9CYAN</name>
<dbReference type="PANTHER" id="PTHR23150">
    <property type="entry name" value="SULFATASE MODIFYING FACTOR 1, 2"/>
    <property type="match status" value="1"/>
</dbReference>
<dbReference type="InterPro" id="IPR005532">
    <property type="entry name" value="SUMF_dom"/>
</dbReference>
<dbReference type="InterPro" id="IPR051043">
    <property type="entry name" value="Sulfatase_Mod_Factor_Kinase"/>
</dbReference>
<proteinExistence type="predicted"/>
<evidence type="ECO:0000313" key="2">
    <source>
        <dbReference type="EMBL" id="MEA5480573.1"/>
    </source>
</evidence>
<dbReference type="Proteomes" id="UP001301388">
    <property type="component" value="Unassembled WGS sequence"/>
</dbReference>
<accession>A0ABU5TRF9</accession>
<dbReference type="Gene3D" id="3.90.1580.10">
    <property type="entry name" value="paralog of FGE (formylglycine-generating enzyme)"/>
    <property type="match status" value="1"/>
</dbReference>
<dbReference type="InterPro" id="IPR043504">
    <property type="entry name" value="Peptidase_S1_PA_chymotrypsin"/>
</dbReference>
<feature type="domain" description="Sulfatase-modifying factor enzyme-like" evidence="1">
    <location>
        <begin position="232"/>
        <end position="474"/>
    </location>
</feature>
<sequence length="482" mass="54851">MDNIEHLKKCVVKILAPKKFNAKQRDVIGTGFWILPDGYLLTCYHVFKDGINKNSNTFVEIEYNGKPIKASYKAELSNPEQDIAVLHVTDKTIQSVPFLLLAQNVEQEIEQEVLIFGYRKDYDSGYLLYGTLRRGQKLNEVGEVLNIETNMPDNSSTQGMSGSPVYNEKKNVVVGIQYAQDPLGPSISYVHPINKASISWKELLEKNSTAFTENVEITTLIKRKKVLEEQRENIILVESGIFKMGSNEFDNEKPIRQVKIKSFYISKYLVTVEDFRKFIIETAHVTDAEKEGWSYIYINNAWDKGSNVTWECDVEGNKRSTSENTHPVIHISWNDARDYCNWIGGRLPTEAEWEYAARGGKKSQGFKYSGSNEINDVAWYVANSGGKTHPVSEKLPNEIGVFDMSGNVWEWCQDWFDANSYKICSSDNPQGPVTGTLKVLRGGTWYYSANNIRVTNRDYDQPHSRGSNTGFRFVIPTNWGSN</sequence>
<evidence type="ECO:0000313" key="3">
    <source>
        <dbReference type="Proteomes" id="UP001301388"/>
    </source>
</evidence>
<dbReference type="InterPro" id="IPR016187">
    <property type="entry name" value="CTDL_fold"/>
</dbReference>
<dbReference type="RefSeq" id="WP_323263538.1">
    <property type="nucleotide sequence ID" value="NZ_JAYGIE010000134.1"/>
</dbReference>
<dbReference type="EMBL" id="JAYGIE010000134">
    <property type="protein sequence ID" value="MEA5480573.1"/>
    <property type="molecule type" value="Genomic_DNA"/>
</dbReference>
<dbReference type="SUPFAM" id="SSF50494">
    <property type="entry name" value="Trypsin-like serine proteases"/>
    <property type="match status" value="1"/>
</dbReference>
<evidence type="ECO:0000259" key="1">
    <source>
        <dbReference type="Pfam" id="PF03781"/>
    </source>
</evidence>
<gene>
    <name evidence="2" type="ORF">VB774_23300</name>
</gene>
<comment type="caution">
    <text evidence="2">The sequence shown here is derived from an EMBL/GenBank/DDBJ whole genome shotgun (WGS) entry which is preliminary data.</text>
</comment>
<organism evidence="2 3">
    <name type="scientific">Pseudanabaena galeata UHCC 0370</name>
    <dbReference type="NCBI Taxonomy" id="3110310"/>
    <lineage>
        <taxon>Bacteria</taxon>
        <taxon>Bacillati</taxon>
        <taxon>Cyanobacteriota</taxon>
        <taxon>Cyanophyceae</taxon>
        <taxon>Pseudanabaenales</taxon>
        <taxon>Pseudanabaenaceae</taxon>
        <taxon>Pseudanabaena</taxon>
    </lineage>
</organism>
<dbReference type="InterPro" id="IPR009003">
    <property type="entry name" value="Peptidase_S1_PA"/>
</dbReference>
<dbReference type="PANTHER" id="PTHR23150:SF19">
    <property type="entry name" value="FORMYLGLYCINE-GENERATING ENZYME"/>
    <property type="match status" value="1"/>
</dbReference>
<dbReference type="Pfam" id="PF13365">
    <property type="entry name" value="Trypsin_2"/>
    <property type="match status" value="1"/>
</dbReference>
<keyword evidence="3" id="KW-1185">Reference proteome</keyword>
<dbReference type="InterPro" id="IPR042095">
    <property type="entry name" value="SUMF_sf"/>
</dbReference>
<dbReference type="SUPFAM" id="SSF56436">
    <property type="entry name" value="C-type lectin-like"/>
    <property type="match status" value="1"/>
</dbReference>
<protein>
    <submittedName>
        <fullName evidence="2">SUMF1/EgtB/PvdO family nonheme iron enzyme</fullName>
    </submittedName>
</protein>
<reference evidence="2 3" key="1">
    <citation type="submission" date="2023-12" db="EMBL/GenBank/DDBJ databases">
        <title>Baltic Sea Cyanobacteria.</title>
        <authorList>
            <person name="Delbaje E."/>
            <person name="Fewer D.P."/>
            <person name="Shishido T.K."/>
        </authorList>
    </citation>
    <scope>NUCLEOTIDE SEQUENCE [LARGE SCALE GENOMIC DNA]</scope>
    <source>
        <strain evidence="2 3">UHCC 0370</strain>
    </source>
</reference>
<dbReference type="Gene3D" id="2.40.10.10">
    <property type="entry name" value="Trypsin-like serine proteases"/>
    <property type="match status" value="2"/>
</dbReference>